<dbReference type="PANTHER" id="PTHR44144">
    <property type="entry name" value="DNAJ HOMOLOG SUBFAMILY C MEMBER 9"/>
    <property type="match status" value="1"/>
</dbReference>
<reference evidence="4" key="1">
    <citation type="journal article" date="2014" name="Insect Biochem. Mol. Biol.">
        <title>An insight into the sialome of the frog biting fly, Corethrella appendiculata.</title>
        <authorList>
            <person name="Ribeiro J.M.C."/>
            <person name="Chagas A.C."/>
            <person name="Pham V.M."/>
            <person name="Lounibos L.P."/>
            <person name="Calvo E."/>
        </authorList>
    </citation>
    <scope>NUCLEOTIDE SEQUENCE</scope>
    <source>
        <tissue evidence="4">Salivary glands</tissue>
    </source>
</reference>
<protein>
    <submittedName>
        <fullName evidence="4">Putative molecular chaperone dnaj superfamily</fullName>
    </submittedName>
</protein>
<dbReference type="Pfam" id="PF00226">
    <property type="entry name" value="DnaJ"/>
    <property type="match status" value="1"/>
</dbReference>
<name>U5ELA7_9DIPT</name>
<dbReference type="AlphaFoldDB" id="U5ELA7"/>
<feature type="domain" description="J" evidence="3">
    <location>
        <begin position="16"/>
        <end position="83"/>
    </location>
</feature>
<dbReference type="Pfam" id="PF23302">
    <property type="entry name" value="HTH_DNAJC9"/>
    <property type="match status" value="1"/>
</dbReference>
<evidence type="ECO:0000313" key="4">
    <source>
        <dbReference type="EMBL" id="JAB58385.1"/>
    </source>
</evidence>
<accession>U5ELA7</accession>
<dbReference type="InterPro" id="IPR052594">
    <property type="entry name" value="J_domain-containing_protein"/>
</dbReference>
<dbReference type="Gene3D" id="1.10.287.110">
    <property type="entry name" value="DnaJ domain"/>
    <property type="match status" value="1"/>
</dbReference>
<keyword evidence="1" id="KW-0597">Phosphoprotein</keyword>
<dbReference type="InterPro" id="IPR036869">
    <property type="entry name" value="J_dom_sf"/>
</dbReference>
<dbReference type="EMBL" id="GANO01001486">
    <property type="protein sequence ID" value="JAB58385.1"/>
    <property type="molecule type" value="mRNA"/>
</dbReference>
<dbReference type="GO" id="GO:0005634">
    <property type="term" value="C:nucleus"/>
    <property type="evidence" value="ECO:0007669"/>
    <property type="project" value="TreeGrafter"/>
</dbReference>
<dbReference type="PROSITE" id="PS50076">
    <property type="entry name" value="DNAJ_2"/>
    <property type="match status" value="1"/>
</dbReference>
<dbReference type="PRINTS" id="PR00625">
    <property type="entry name" value="JDOMAIN"/>
</dbReference>
<dbReference type="InterPro" id="IPR056453">
    <property type="entry name" value="HTH_DNAJC9"/>
</dbReference>
<dbReference type="SMART" id="SM00271">
    <property type="entry name" value="DnaJ"/>
    <property type="match status" value="1"/>
</dbReference>
<organism evidence="4">
    <name type="scientific">Corethrella appendiculata</name>
    <dbReference type="NCBI Taxonomy" id="1370023"/>
    <lineage>
        <taxon>Eukaryota</taxon>
        <taxon>Metazoa</taxon>
        <taxon>Ecdysozoa</taxon>
        <taxon>Arthropoda</taxon>
        <taxon>Hexapoda</taxon>
        <taxon>Insecta</taxon>
        <taxon>Pterygota</taxon>
        <taxon>Neoptera</taxon>
        <taxon>Endopterygota</taxon>
        <taxon>Diptera</taxon>
        <taxon>Nematocera</taxon>
        <taxon>Culicoidea</taxon>
        <taxon>Chaoboridae</taxon>
        <taxon>Corethrella</taxon>
    </lineage>
</organism>
<proteinExistence type="evidence at transcript level"/>
<dbReference type="SUPFAM" id="SSF46565">
    <property type="entry name" value="Chaperone J-domain"/>
    <property type="match status" value="1"/>
</dbReference>
<feature type="region of interest" description="Disordered" evidence="2">
    <location>
        <begin position="204"/>
        <end position="224"/>
    </location>
</feature>
<evidence type="ECO:0000256" key="1">
    <source>
        <dbReference type="ARBA" id="ARBA00022553"/>
    </source>
</evidence>
<feature type="region of interest" description="Disordered" evidence="2">
    <location>
        <begin position="242"/>
        <end position="284"/>
    </location>
</feature>
<evidence type="ECO:0000256" key="2">
    <source>
        <dbReference type="SAM" id="MobiDB-lite"/>
    </source>
</evidence>
<feature type="compositionally biased region" description="Basic residues" evidence="2">
    <location>
        <begin position="253"/>
        <end position="266"/>
    </location>
</feature>
<dbReference type="GO" id="GO:0031072">
    <property type="term" value="F:heat shock protein binding"/>
    <property type="evidence" value="ECO:0007669"/>
    <property type="project" value="TreeGrafter"/>
</dbReference>
<dbReference type="FunFam" id="1.10.287.110:FF:000035">
    <property type="entry name" value="DnaJ homolog subfamily C member 9"/>
    <property type="match status" value="1"/>
</dbReference>
<evidence type="ECO:0000259" key="3">
    <source>
        <dbReference type="PROSITE" id="PS50076"/>
    </source>
</evidence>
<dbReference type="PANTHER" id="PTHR44144:SF1">
    <property type="entry name" value="DNAJ HOMOLOG SUBFAMILY C MEMBER 9"/>
    <property type="match status" value="1"/>
</dbReference>
<dbReference type="CDD" id="cd06257">
    <property type="entry name" value="DnaJ"/>
    <property type="match status" value="1"/>
</dbReference>
<dbReference type="GO" id="GO:0005737">
    <property type="term" value="C:cytoplasm"/>
    <property type="evidence" value="ECO:0007669"/>
    <property type="project" value="TreeGrafter"/>
</dbReference>
<dbReference type="InterPro" id="IPR001623">
    <property type="entry name" value="DnaJ_domain"/>
</dbReference>
<sequence length="284" mass="32993">MPTTLESCENFYGTKDIYKLFNVEKNAEEKEIKKAYYKLSLQVHPDRVPEAEKEEATEKFKILGKIYTVLTDKNKKAIYDEQGIIDDEDDDSFGATWLNMWKQFFKPISSEDISNFEKNYRGSELELNDIKKAYLNGKGCINYMMEAVPFMAVEDEPRIAEIIQKMIDSNEVPEFKAFTHEPQSKRNRRHKKYAREALEAAEIKRNQKKTESLEQQIMSRKSDRENSFLSLIDKLAEKYGNDDADDVVDFTPKPRKSKGGSKKTPSKPKERQVKNGKVTKKSTK</sequence>